<dbReference type="Proteomes" id="UP000886998">
    <property type="component" value="Unassembled WGS sequence"/>
</dbReference>
<keyword evidence="3" id="KW-1185">Reference proteome</keyword>
<evidence type="ECO:0000313" key="3">
    <source>
        <dbReference type="Proteomes" id="UP000886998"/>
    </source>
</evidence>
<dbReference type="EMBL" id="BMAV01010318">
    <property type="protein sequence ID" value="GFY55327.1"/>
    <property type="molecule type" value="Genomic_DNA"/>
</dbReference>
<protein>
    <submittedName>
        <fullName evidence="2">Uncharacterized protein</fullName>
    </submittedName>
</protein>
<comment type="caution">
    <text evidence="2">The sequence shown here is derived from an EMBL/GenBank/DDBJ whole genome shotgun (WGS) entry which is preliminary data.</text>
</comment>
<evidence type="ECO:0000256" key="1">
    <source>
        <dbReference type="SAM" id="MobiDB-lite"/>
    </source>
</evidence>
<organism evidence="2 3">
    <name type="scientific">Trichonephila inaurata madagascariensis</name>
    <dbReference type="NCBI Taxonomy" id="2747483"/>
    <lineage>
        <taxon>Eukaryota</taxon>
        <taxon>Metazoa</taxon>
        <taxon>Ecdysozoa</taxon>
        <taxon>Arthropoda</taxon>
        <taxon>Chelicerata</taxon>
        <taxon>Arachnida</taxon>
        <taxon>Araneae</taxon>
        <taxon>Araneomorphae</taxon>
        <taxon>Entelegynae</taxon>
        <taxon>Araneoidea</taxon>
        <taxon>Nephilidae</taxon>
        <taxon>Trichonephila</taxon>
        <taxon>Trichonephila inaurata</taxon>
    </lineage>
</organism>
<proteinExistence type="predicted"/>
<accession>A0A8X6XK07</accession>
<feature type="region of interest" description="Disordered" evidence="1">
    <location>
        <begin position="69"/>
        <end position="88"/>
    </location>
</feature>
<dbReference type="AlphaFoldDB" id="A0A8X6XK07"/>
<sequence length="101" mass="11376">MELSLPFLPLLSPWNSPSQTRGLTAIQGDIKKFWNRNRGLRISRWGFFLPESLTTTTLLIGPKRRLDNPKRLQQLGGKGVPTSNPRNTQAVPFPITLITLP</sequence>
<name>A0A8X6XK07_9ARAC</name>
<reference evidence="2" key="1">
    <citation type="submission" date="2020-08" db="EMBL/GenBank/DDBJ databases">
        <title>Multicomponent nature underlies the extraordinary mechanical properties of spider dragline silk.</title>
        <authorList>
            <person name="Kono N."/>
            <person name="Nakamura H."/>
            <person name="Mori M."/>
            <person name="Yoshida Y."/>
            <person name="Ohtoshi R."/>
            <person name="Malay A.D."/>
            <person name="Moran D.A.P."/>
            <person name="Tomita M."/>
            <person name="Numata K."/>
            <person name="Arakawa K."/>
        </authorList>
    </citation>
    <scope>NUCLEOTIDE SEQUENCE</scope>
</reference>
<evidence type="ECO:0000313" key="2">
    <source>
        <dbReference type="EMBL" id="GFY55327.1"/>
    </source>
</evidence>
<gene>
    <name evidence="2" type="ORF">TNIN_208531</name>
</gene>